<keyword evidence="3" id="KW-0547">Nucleotide-binding</keyword>
<dbReference type="PANTHER" id="PTHR35526:SF3">
    <property type="entry name" value="ANTI-SIGMA-F FACTOR RSBW"/>
    <property type="match status" value="1"/>
</dbReference>
<dbReference type="Pfam" id="PF13581">
    <property type="entry name" value="HATPase_c_2"/>
    <property type="match status" value="1"/>
</dbReference>
<name>A0ABP6S4S6_9ACTN</name>
<dbReference type="RefSeq" id="WP_345034333.1">
    <property type="nucleotide sequence ID" value="NZ_BAAAYL010000001.1"/>
</dbReference>
<protein>
    <submittedName>
        <fullName evidence="3">ATP-binding protein</fullName>
    </submittedName>
</protein>
<dbReference type="Proteomes" id="UP001499990">
    <property type="component" value="Unassembled WGS sequence"/>
</dbReference>
<dbReference type="PANTHER" id="PTHR35526">
    <property type="entry name" value="ANTI-SIGMA-F FACTOR RSBW-RELATED"/>
    <property type="match status" value="1"/>
</dbReference>
<evidence type="ECO:0000259" key="2">
    <source>
        <dbReference type="Pfam" id="PF13581"/>
    </source>
</evidence>
<proteinExistence type="predicted"/>
<dbReference type="SUPFAM" id="SSF55874">
    <property type="entry name" value="ATPase domain of HSP90 chaperone/DNA topoisomerase II/histidine kinase"/>
    <property type="match status" value="1"/>
</dbReference>
<evidence type="ECO:0000313" key="4">
    <source>
        <dbReference type="Proteomes" id="UP001499990"/>
    </source>
</evidence>
<keyword evidence="4" id="KW-1185">Reference proteome</keyword>
<evidence type="ECO:0000313" key="3">
    <source>
        <dbReference type="EMBL" id="GAA3368237.1"/>
    </source>
</evidence>
<keyword evidence="1" id="KW-0418">Kinase</keyword>
<dbReference type="InterPro" id="IPR036890">
    <property type="entry name" value="HATPase_C_sf"/>
</dbReference>
<keyword evidence="1" id="KW-0723">Serine/threonine-protein kinase</keyword>
<dbReference type="InterPro" id="IPR003594">
    <property type="entry name" value="HATPase_dom"/>
</dbReference>
<dbReference type="Gene3D" id="3.30.565.10">
    <property type="entry name" value="Histidine kinase-like ATPase, C-terminal domain"/>
    <property type="match status" value="1"/>
</dbReference>
<sequence length="147" mass="15801">MTTVSPPWAYTLQLPQDPRAPGVARVTLRAVLATHGMADLAADAELLASELVTNAYLHSDGPYTLRLRAMEPDRLRVSVWDNNPDIPPPFRDGAVAQPPDTDEHGRGLVLVQHCADNWGAYLLGASGRFGESGKLLWVECGQGASTA</sequence>
<gene>
    <name evidence="3" type="ORF">GCM10020367_05790</name>
</gene>
<reference evidence="4" key="1">
    <citation type="journal article" date="2019" name="Int. J. Syst. Evol. Microbiol.">
        <title>The Global Catalogue of Microorganisms (GCM) 10K type strain sequencing project: providing services to taxonomists for standard genome sequencing and annotation.</title>
        <authorList>
            <consortium name="The Broad Institute Genomics Platform"/>
            <consortium name="The Broad Institute Genome Sequencing Center for Infectious Disease"/>
            <person name="Wu L."/>
            <person name="Ma J."/>
        </authorList>
    </citation>
    <scope>NUCLEOTIDE SEQUENCE [LARGE SCALE GENOMIC DNA]</scope>
    <source>
        <strain evidence="4">JCM 9651</strain>
    </source>
</reference>
<dbReference type="GO" id="GO:0005524">
    <property type="term" value="F:ATP binding"/>
    <property type="evidence" value="ECO:0007669"/>
    <property type="project" value="UniProtKB-KW"/>
</dbReference>
<accession>A0ABP6S4S6</accession>
<dbReference type="EMBL" id="BAAAYL010000001">
    <property type="protein sequence ID" value="GAA3368237.1"/>
    <property type="molecule type" value="Genomic_DNA"/>
</dbReference>
<keyword evidence="3" id="KW-0067">ATP-binding</keyword>
<dbReference type="CDD" id="cd16936">
    <property type="entry name" value="HATPase_RsbW-like"/>
    <property type="match status" value="1"/>
</dbReference>
<feature type="domain" description="Histidine kinase/HSP90-like ATPase" evidence="2">
    <location>
        <begin position="15"/>
        <end position="117"/>
    </location>
</feature>
<organism evidence="3 4">
    <name type="scientific">Streptomyces sannanensis</name>
    <dbReference type="NCBI Taxonomy" id="285536"/>
    <lineage>
        <taxon>Bacteria</taxon>
        <taxon>Bacillati</taxon>
        <taxon>Actinomycetota</taxon>
        <taxon>Actinomycetes</taxon>
        <taxon>Kitasatosporales</taxon>
        <taxon>Streptomycetaceae</taxon>
        <taxon>Streptomyces</taxon>
    </lineage>
</organism>
<comment type="caution">
    <text evidence="3">The sequence shown here is derived from an EMBL/GenBank/DDBJ whole genome shotgun (WGS) entry which is preliminary data.</text>
</comment>
<dbReference type="InterPro" id="IPR050267">
    <property type="entry name" value="Anti-sigma-factor_SerPK"/>
</dbReference>
<evidence type="ECO:0000256" key="1">
    <source>
        <dbReference type="ARBA" id="ARBA00022527"/>
    </source>
</evidence>
<keyword evidence="1" id="KW-0808">Transferase</keyword>